<dbReference type="GO" id="GO:0045332">
    <property type="term" value="P:phospholipid translocation"/>
    <property type="evidence" value="ECO:0007669"/>
    <property type="project" value="TreeGrafter"/>
</dbReference>
<organism evidence="10 11">
    <name type="scientific">Tetrahymena thermophila (strain SB210)</name>
    <dbReference type="NCBI Taxonomy" id="312017"/>
    <lineage>
        <taxon>Eukaryota</taxon>
        <taxon>Sar</taxon>
        <taxon>Alveolata</taxon>
        <taxon>Ciliophora</taxon>
        <taxon>Intramacronucleata</taxon>
        <taxon>Oligohymenophorea</taxon>
        <taxon>Hymenostomatida</taxon>
        <taxon>Tetrahymenina</taxon>
        <taxon>Tetrahymenidae</taxon>
        <taxon>Tetrahymena</taxon>
    </lineage>
</organism>
<dbReference type="InterPro" id="IPR023298">
    <property type="entry name" value="ATPase_P-typ_TM_dom_sf"/>
</dbReference>
<dbReference type="InterPro" id="IPR001054">
    <property type="entry name" value="A/G_cyclase"/>
</dbReference>
<feature type="region of interest" description="Disordered" evidence="7">
    <location>
        <begin position="2105"/>
        <end position="2140"/>
    </location>
</feature>
<dbReference type="InterPro" id="IPR008250">
    <property type="entry name" value="ATPase_P-typ_transduc_dom_A_sf"/>
</dbReference>
<feature type="region of interest" description="Disordered" evidence="7">
    <location>
        <begin position="668"/>
        <end position="742"/>
    </location>
</feature>
<dbReference type="STRING" id="312017.I7M9S2"/>
<evidence type="ECO:0000256" key="2">
    <source>
        <dbReference type="ARBA" id="ARBA00022692"/>
    </source>
</evidence>
<dbReference type="RefSeq" id="XP_001022953.2">
    <property type="nucleotide sequence ID" value="XM_001022953.2"/>
</dbReference>
<dbReference type="SMART" id="SM00044">
    <property type="entry name" value="CYCc"/>
    <property type="match status" value="2"/>
</dbReference>
<dbReference type="SUPFAM" id="SSF81653">
    <property type="entry name" value="Calcium ATPase, transduction domain A"/>
    <property type="match status" value="1"/>
</dbReference>
<keyword evidence="6 8" id="KW-0472">Membrane</keyword>
<feature type="transmembrane region" description="Helical" evidence="8">
    <location>
        <begin position="1320"/>
        <end position="1341"/>
    </location>
</feature>
<feature type="transmembrane region" description="Helical" evidence="8">
    <location>
        <begin position="2277"/>
        <end position="2296"/>
    </location>
</feature>
<feature type="transmembrane region" description="Helical" evidence="8">
    <location>
        <begin position="1512"/>
        <end position="1535"/>
    </location>
</feature>
<dbReference type="InterPro" id="IPR032630">
    <property type="entry name" value="P_typ_ATPase_c"/>
</dbReference>
<feature type="compositionally biased region" description="Basic and acidic residues" evidence="7">
    <location>
        <begin position="1110"/>
        <end position="1129"/>
    </location>
</feature>
<feature type="transmembrane region" description="Helical" evidence="8">
    <location>
        <begin position="1465"/>
        <end position="1484"/>
    </location>
</feature>
<feature type="region of interest" description="Disordered" evidence="7">
    <location>
        <begin position="563"/>
        <end position="594"/>
    </location>
</feature>
<dbReference type="GeneID" id="7836236"/>
<feature type="domain" description="Guanylate cyclase" evidence="9">
    <location>
        <begin position="1859"/>
        <end position="1995"/>
    </location>
</feature>
<dbReference type="SUPFAM" id="SSF81665">
    <property type="entry name" value="Calcium ATPase, transmembrane domain M"/>
    <property type="match status" value="1"/>
</dbReference>
<dbReference type="EMBL" id="GG662523">
    <property type="protein sequence ID" value="EAS02708.2"/>
    <property type="molecule type" value="Genomic_DNA"/>
</dbReference>
<feature type="transmembrane region" description="Helical" evidence="8">
    <location>
        <begin position="1718"/>
        <end position="1735"/>
    </location>
</feature>
<feature type="transmembrane region" description="Helical" evidence="8">
    <location>
        <begin position="1353"/>
        <end position="1373"/>
    </location>
</feature>
<dbReference type="Gene3D" id="2.70.150.10">
    <property type="entry name" value="Calcium-transporting ATPase, cytoplasmic transduction domain A"/>
    <property type="match status" value="1"/>
</dbReference>
<evidence type="ECO:0000256" key="4">
    <source>
        <dbReference type="ARBA" id="ARBA00022842"/>
    </source>
</evidence>
<proteinExistence type="predicted"/>
<keyword evidence="2 8" id="KW-0812">Transmembrane</keyword>
<dbReference type="Pfam" id="PF16209">
    <property type="entry name" value="PhoLip_ATPase_N"/>
    <property type="match status" value="1"/>
</dbReference>
<dbReference type="PANTHER" id="PTHR24092">
    <property type="entry name" value="PROBABLE PHOSPHOLIPID-TRANSPORTING ATPASE"/>
    <property type="match status" value="1"/>
</dbReference>
<evidence type="ECO:0000313" key="10">
    <source>
        <dbReference type="EMBL" id="EAS02708.2"/>
    </source>
</evidence>
<feature type="transmembrane region" description="Helical" evidence="8">
    <location>
        <begin position="1691"/>
        <end position="1712"/>
    </location>
</feature>
<dbReference type="GO" id="GO:0009190">
    <property type="term" value="P:cyclic nucleotide biosynthetic process"/>
    <property type="evidence" value="ECO:0007669"/>
    <property type="project" value="InterPro"/>
</dbReference>
<dbReference type="eggNOG" id="KOG4171">
    <property type="taxonomic scope" value="Eukaryota"/>
</dbReference>
<dbReference type="KEGG" id="tet:TTHERM_00347980"/>
<evidence type="ECO:0000256" key="5">
    <source>
        <dbReference type="ARBA" id="ARBA00022989"/>
    </source>
</evidence>
<evidence type="ECO:0000256" key="6">
    <source>
        <dbReference type="ARBA" id="ARBA00023136"/>
    </source>
</evidence>
<feature type="compositionally biased region" description="Basic and acidic residues" evidence="7">
    <location>
        <begin position="563"/>
        <end position="573"/>
    </location>
</feature>
<dbReference type="Pfam" id="PF16212">
    <property type="entry name" value="PhoLip_ATPase_C"/>
    <property type="match status" value="1"/>
</dbReference>
<feature type="transmembrane region" description="Helical" evidence="8">
    <location>
        <begin position="89"/>
        <end position="108"/>
    </location>
</feature>
<dbReference type="InterPro" id="IPR029787">
    <property type="entry name" value="Nucleotide_cyclase"/>
</dbReference>
<reference evidence="11" key="1">
    <citation type="journal article" date="2006" name="PLoS Biol.">
        <title>Macronuclear genome sequence of the ciliate Tetrahymena thermophila, a model eukaryote.</title>
        <authorList>
            <person name="Eisen J.A."/>
            <person name="Coyne R.S."/>
            <person name="Wu M."/>
            <person name="Wu D."/>
            <person name="Thiagarajan M."/>
            <person name="Wortman J.R."/>
            <person name="Badger J.H."/>
            <person name="Ren Q."/>
            <person name="Amedeo P."/>
            <person name="Jones K.M."/>
            <person name="Tallon L.J."/>
            <person name="Delcher A.L."/>
            <person name="Salzberg S.L."/>
            <person name="Silva J.C."/>
            <person name="Haas B.J."/>
            <person name="Majoros W.H."/>
            <person name="Farzad M."/>
            <person name="Carlton J.M."/>
            <person name="Smith R.K. Jr."/>
            <person name="Garg J."/>
            <person name="Pearlman R.E."/>
            <person name="Karrer K.M."/>
            <person name="Sun L."/>
            <person name="Manning G."/>
            <person name="Elde N.C."/>
            <person name="Turkewitz A.P."/>
            <person name="Asai D.J."/>
            <person name="Wilkes D.E."/>
            <person name="Wang Y."/>
            <person name="Cai H."/>
            <person name="Collins K."/>
            <person name="Stewart B.A."/>
            <person name="Lee S.R."/>
            <person name="Wilamowska K."/>
            <person name="Weinberg Z."/>
            <person name="Ruzzo W.L."/>
            <person name="Wloga D."/>
            <person name="Gaertig J."/>
            <person name="Frankel J."/>
            <person name="Tsao C.-C."/>
            <person name="Gorovsky M.A."/>
            <person name="Keeling P.J."/>
            <person name="Waller R.F."/>
            <person name="Patron N.J."/>
            <person name="Cherry J.M."/>
            <person name="Stover N.A."/>
            <person name="Krieger C.J."/>
            <person name="del Toro C."/>
            <person name="Ryder H.F."/>
            <person name="Williamson S.C."/>
            <person name="Barbeau R.A."/>
            <person name="Hamilton E.P."/>
            <person name="Orias E."/>
        </authorList>
    </citation>
    <scope>NUCLEOTIDE SEQUENCE [LARGE SCALE GENOMIC DNA]</scope>
    <source>
        <strain evidence="11">SB210</strain>
    </source>
</reference>
<sequence length="2616" mass="300878">MFKGQQSNEFRCPKCSQEEEKKLTIDIKRGRMVNHSSDKSNKISTRLYTKFSFLPITLIQFFKKTGNLFFLAVSLVMLIRNSLSPFKSWILISPLIFYLIVFILKEGYYEYLRYQSDKCWNDRKCIRGFLEDVQVLKKKKNEIKQLQKELTKHNTLSKTETLKNPNANQVGFLRSATAAVHQKQTDVSHVEEVKWADVQVGDILRVQHGEYAPADMILLDSNFIRDKLPVCYINTMQTDGKECSREVKASILTRISQVKDPKKSYFNKYKTKLNLKLIYETPNPNLEQFYGNMRLKKDPKEEELTIQNFIPRGCKIEMNKDKDWIFGLVVYTGMDTKIMLNKPKKTSKYSHIEKITNYYFLANICFIAILAIISMIVIVAKSKDIAFLLKVEPTISDSIRFFTYIILYSQMIPLSVYFILDVVQLGSSFMTEKRMKQASVNKFDFFKIKNSDSLCNLGQIDYIFMDKIGVPFQGEKKICQLLLQQDDYIFNPKELKQELVEKDWNKIKDTKYTQQSPVATKTNFNNNDFKDIEANKVDTTNMQLNNNFNFTQKNEISFNQLNTDRDRPQEKLESIPSEHNIGSEKRDVKSGKPIDNQIVFSRDKLYSFEYLQNKQDEKLQQNGENVKKYDEYEANDEINFIKADSIKKTESPLQVPQKPEDFTSAIEKESKLSKKSQSVQNQKEITQFQQKQQLKQEDGTQTQKANQEQDKTKRLFNSLNNNNNTTSSSQSNLTPLNKLGTANSSNQALSKIGLSYDKSAIDPSKINRNYTTQKFVQKIQDLSSLPEDLVSLDPVSQLMIAMLSCNNVQLSTLANLEKQTVNEASSPFDDQIIQFTQKSGFIMKRDENNFYINAFGKQILKITEKMINYPRQEKKIFSTVVKIEGEQSLNFRESKYYIYCRGEANIIRNKLWQIDDSYFDSISTVFKKRGVQPIIFARRQLQGEELAKFLSAYKGFKSDPQIQEEEMKQLGIEFEHTLEYIGTIGLIDQIDPKSQQLFQFIQQANINTYLLSYENVDSTFNTAINLSLTDGQGKNANKEYFCISEEGVDEIWSQTRSILNELKEKFSKKETKLFSVTNIHGDQKEIHNTNPNLDGEKKPTGTLAQIEEEKDHLQNKRNSDSNPEGDKKAQQSPEYAGAKMSSDDQIKKSFNQIPADNKLDPEQLKIIKGISLKKYESDKRQQKYQLQLNGNSLQKILRDINLLQHFAFILQFCKVVIGYNMSPYLKGELVKVVQNYMQFNPTVCAIGDGYKDTDMMRQADISIELVHQKDIAGQSPSSPNKQVENLIYSNTGDIQLSNIEQIYDLILVEGTNTYFKLQNLIFFMFYKCLLFGLPLFYFNWYCAFTGTSLFESLWVFLYQFLFNFITVFTYGIFERPFSTVVLKTFPSLYVSGQVEKDRVFSNYIVKCLIEGIIQGTIIYYVSIYIVSRSVSKFGEVSDFGMISLVTIYSIILVFNFRVIFTSNTYLTWIGQAFAIIFVVCFIFANGSQTFSVYNWVVVTDQIFKRGDSFCAIIFNCITCIIVSHFFNLFIIEVFFPNVYQAMGQKIQEDEENDWRVLTNETVLECSLNRKIDFSILIKKVFSKSSTIEPSVRDMINASDSDLSEMQMHRWSLKFQDEKHEVKYKYERTQSSSQTFRLVYILNMLPMAIYVLIDSLTDKSLDQIVGFIRAGFVIFFFLCTILVLHQSFQNKYYSFSFFLLLLGVICKIVLDWIQTEFSIAMTTVIATCLLTFNFNLGTIHTLFLNLLNSVNFIIRIVVLYYAEGYNKVNVNDNSQSDKTTLRKFFAIASFIIMVVYVFLISVYVYYKSEREKRKYFISQQTIKIQKTENDNLLSILVPKFVQNKLNSGKFEMADDQDEVAILFADVCDMDEIMEKEGNNIVYLIDDLFRAFDFICEKHGAQKIETVGKTYMAATGIIECEVDLDNNLKQKGKGVRLLNMAKEMIDVAQNKKYGNGYKSFCLKIGINKGKVMAGVIGNPKPQFSLIGDTVNTTSRICAESKPNEILVSESIKEEVKSMKFKLVPHKFTPKGKAELCAYFIKDLQTSAIFHSALGKINRNKLLASANNQMAPRHSLTNTGAGQTLAQKQNNVVNLIFKSVQTPKAKVTALKTQKSKQLDNIPSSRQNGANAENGSKPGSQKNINVDQVVINGVEEHHTQQNNLETIYDDDYDSDSDFDENEFSGEGDLKYNGLLMIKQSVSDETVFKFKDNIKKDNIKSNKIMVLLLILLYFMSTLILITVKDIIDNSSAIFVLRAIFCGALIIIVVIQPLAYSMQIYKYLMFGLFLYGIVPTFIQADFSDYEDLIIIQIIEMHCIFTTVSYLCAFQFIDVVIYSLAQSCLFIGLVWNYLNLSYCFFFFTYIAFILQKSYSNLRSQYKSFNFLSKISSKKNRMKELVDQLLPAVALNKMRNQGNFSDKKGLTDCFDDVTVLFADIKGFTEFSDKVVDPKKVLLMLKNLFESFDGLCVKHQVFKLYTIGDCYVVLSFITAERQDTIAEKIEEAKKVINMGLDMIETINIIKGTAYPFLNMRIGIHTGKIIGGIMGTDVVRYDVYGKDVMIANKMESNGEPGKVMISESTKQMLEKGEVNEYNITEGNEVSVKGRNEPIKGYFITKKTDQL</sequence>
<evidence type="ECO:0000256" key="3">
    <source>
        <dbReference type="ARBA" id="ARBA00022723"/>
    </source>
</evidence>
<evidence type="ECO:0000256" key="7">
    <source>
        <dbReference type="SAM" id="MobiDB-lite"/>
    </source>
</evidence>
<dbReference type="Proteomes" id="UP000009168">
    <property type="component" value="Unassembled WGS sequence"/>
</dbReference>
<dbReference type="InterPro" id="IPR036412">
    <property type="entry name" value="HAD-like_sf"/>
</dbReference>
<keyword evidence="11" id="KW-1185">Reference proteome</keyword>
<keyword evidence="4" id="KW-0460">Magnesium</keyword>
<feature type="transmembrane region" description="Helical" evidence="8">
    <location>
        <begin position="2338"/>
        <end position="2363"/>
    </location>
</feature>
<feature type="region of interest" description="Disordered" evidence="7">
    <location>
        <begin position="1110"/>
        <end position="1143"/>
    </location>
</feature>
<feature type="transmembrane region" description="Helical" evidence="8">
    <location>
        <begin position="1439"/>
        <end position="1458"/>
    </location>
</feature>
<keyword evidence="5 8" id="KW-1133">Transmembrane helix</keyword>
<dbReference type="Gene3D" id="3.40.50.1000">
    <property type="entry name" value="HAD superfamily/HAD-like"/>
    <property type="match status" value="1"/>
</dbReference>
<dbReference type="OrthoDB" id="354346at2759"/>
<evidence type="ECO:0000259" key="9">
    <source>
        <dbReference type="PROSITE" id="PS50125"/>
    </source>
</evidence>
<evidence type="ECO:0000256" key="8">
    <source>
        <dbReference type="SAM" id="Phobius"/>
    </source>
</evidence>
<feature type="transmembrane region" description="Helical" evidence="8">
    <location>
        <begin position="1742"/>
        <end position="1761"/>
    </location>
</feature>
<dbReference type="CDD" id="cd07302">
    <property type="entry name" value="CHD"/>
    <property type="match status" value="2"/>
</dbReference>
<feature type="domain" description="Guanylate cyclase" evidence="9">
    <location>
        <begin position="2426"/>
        <end position="2561"/>
    </location>
</feature>
<accession>I7M9S2</accession>
<feature type="compositionally biased region" description="Low complexity" evidence="7">
    <location>
        <begin position="675"/>
        <end position="693"/>
    </location>
</feature>
<dbReference type="GO" id="GO:0035556">
    <property type="term" value="P:intracellular signal transduction"/>
    <property type="evidence" value="ECO:0007669"/>
    <property type="project" value="InterPro"/>
</dbReference>
<feature type="transmembrane region" description="Helical" evidence="8">
    <location>
        <begin position="1634"/>
        <end position="1652"/>
    </location>
</feature>
<dbReference type="InParanoid" id="I7M9S2"/>
<dbReference type="GO" id="GO:0005886">
    <property type="term" value="C:plasma membrane"/>
    <property type="evidence" value="ECO:0007669"/>
    <property type="project" value="TreeGrafter"/>
</dbReference>
<dbReference type="GO" id="GO:0000166">
    <property type="term" value="F:nucleotide binding"/>
    <property type="evidence" value="ECO:0007669"/>
    <property type="project" value="InterPro"/>
</dbReference>
<feature type="compositionally biased region" description="Low complexity" evidence="7">
    <location>
        <begin position="717"/>
        <end position="737"/>
    </location>
</feature>
<dbReference type="SUPFAM" id="SSF55073">
    <property type="entry name" value="Nucleotide cyclase"/>
    <property type="match status" value="2"/>
</dbReference>
<dbReference type="Pfam" id="PF00211">
    <property type="entry name" value="Guanylate_cyc"/>
    <property type="match status" value="2"/>
</dbReference>
<dbReference type="GO" id="GO:0140326">
    <property type="term" value="F:ATPase-coupled intramembrane lipid transporter activity"/>
    <property type="evidence" value="ECO:0007669"/>
    <property type="project" value="TreeGrafter"/>
</dbReference>
<feature type="transmembrane region" description="Helical" evidence="8">
    <location>
        <begin position="1664"/>
        <end position="1684"/>
    </location>
</feature>
<feature type="transmembrane region" description="Helical" evidence="8">
    <location>
        <begin position="2302"/>
        <end position="2326"/>
    </location>
</feature>
<dbReference type="eggNOG" id="KOG0206">
    <property type="taxonomic scope" value="Eukaryota"/>
</dbReference>
<dbReference type="Gene3D" id="3.30.70.1230">
    <property type="entry name" value="Nucleotide cyclase"/>
    <property type="match status" value="2"/>
</dbReference>
<dbReference type="PROSITE" id="PS50125">
    <property type="entry name" value="GUANYLATE_CYCLASE_2"/>
    <property type="match status" value="2"/>
</dbReference>
<feature type="compositionally biased region" description="Basic and acidic residues" evidence="7">
    <location>
        <begin position="581"/>
        <end position="592"/>
    </location>
</feature>
<feature type="transmembrane region" description="Helical" evidence="8">
    <location>
        <begin position="2244"/>
        <end position="2265"/>
    </location>
</feature>
<dbReference type="InterPro" id="IPR023299">
    <property type="entry name" value="ATPase_P-typ_cyto_dom_N"/>
</dbReference>
<gene>
    <name evidence="10" type="ORF">TTHERM_00347980</name>
</gene>
<dbReference type="eggNOG" id="KOG3619">
    <property type="taxonomic scope" value="Eukaryota"/>
</dbReference>
<dbReference type="PANTHER" id="PTHR24092:SF150">
    <property type="entry name" value="PHOSPHOLIPID-TRANSPORTING ATPASE"/>
    <property type="match status" value="1"/>
</dbReference>
<evidence type="ECO:0000256" key="1">
    <source>
        <dbReference type="ARBA" id="ARBA00004141"/>
    </source>
</evidence>
<feature type="transmembrane region" description="Helical" evidence="8">
    <location>
        <begin position="1783"/>
        <end position="1805"/>
    </location>
</feature>
<dbReference type="InterPro" id="IPR032631">
    <property type="entry name" value="P-type_ATPase_N"/>
</dbReference>
<feature type="transmembrane region" description="Helical" evidence="8">
    <location>
        <begin position="360"/>
        <end position="380"/>
    </location>
</feature>
<feature type="transmembrane region" description="Helical" evidence="8">
    <location>
        <begin position="2219"/>
        <end position="2238"/>
    </location>
</feature>
<dbReference type="SUPFAM" id="SSF56784">
    <property type="entry name" value="HAD-like"/>
    <property type="match status" value="1"/>
</dbReference>
<evidence type="ECO:0000313" key="11">
    <source>
        <dbReference type="Proteomes" id="UP000009168"/>
    </source>
</evidence>
<keyword evidence="3" id="KW-0479">Metal-binding</keyword>
<name>I7M9S2_TETTS</name>
<dbReference type="InterPro" id="IPR023214">
    <property type="entry name" value="HAD_sf"/>
</dbReference>
<protein>
    <submittedName>
        <fullName evidence="10">Adenylate/guanylate cyclase domain protein</fullName>
    </submittedName>
</protein>
<comment type="subcellular location">
    <subcellularLocation>
        <location evidence="1">Membrane</location>
        <topology evidence="1">Multi-pass membrane protein</topology>
    </subcellularLocation>
</comment>
<dbReference type="Gene3D" id="3.40.1110.10">
    <property type="entry name" value="Calcium-transporting ATPase, cytoplasmic domain N"/>
    <property type="match status" value="1"/>
</dbReference>
<dbReference type="GO" id="GO:0046872">
    <property type="term" value="F:metal ion binding"/>
    <property type="evidence" value="ECO:0007669"/>
    <property type="project" value="UniProtKB-KW"/>
</dbReference>
<feature type="compositionally biased region" description="Polar residues" evidence="7">
    <location>
        <begin position="2115"/>
        <end position="2140"/>
    </location>
</feature>